<name>A0A7W8J4I7_9BACT</name>
<proteinExistence type="predicted"/>
<gene>
    <name evidence="1" type="ORF">HDF10_000392</name>
</gene>
<evidence type="ECO:0000313" key="1">
    <source>
        <dbReference type="EMBL" id="MBB5342442.1"/>
    </source>
</evidence>
<comment type="caution">
    <text evidence="1">The sequence shown here is derived from an EMBL/GenBank/DDBJ whole genome shotgun (WGS) entry which is preliminary data.</text>
</comment>
<dbReference type="AlphaFoldDB" id="A0A7W8J4I7"/>
<evidence type="ECO:0008006" key="3">
    <source>
        <dbReference type="Google" id="ProtNLM"/>
    </source>
</evidence>
<dbReference type="InterPro" id="IPR028994">
    <property type="entry name" value="Integrin_alpha_N"/>
</dbReference>
<dbReference type="SUPFAM" id="SSF69318">
    <property type="entry name" value="Integrin alpha N-terminal domain"/>
    <property type="match status" value="1"/>
</dbReference>
<dbReference type="EMBL" id="JACHDZ010000001">
    <property type="protein sequence ID" value="MBB5342442.1"/>
    <property type="molecule type" value="Genomic_DNA"/>
</dbReference>
<protein>
    <recommendedName>
        <fullName evidence="3">VCBS repeat-containing protein</fullName>
    </recommendedName>
</protein>
<organism evidence="1 2">
    <name type="scientific">Tunturiibacter lichenicola</name>
    <dbReference type="NCBI Taxonomy" id="2051959"/>
    <lineage>
        <taxon>Bacteria</taxon>
        <taxon>Pseudomonadati</taxon>
        <taxon>Acidobacteriota</taxon>
        <taxon>Terriglobia</taxon>
        <taxon>Terriglobales</taxon>
        <taxon>Acidobacteriaceae</taxon>
        <taxon>Tunturiibacter</taxon>
    </lineage>
</organism>
<accession>A0A7W8J4I7</accession>
<evidence type="ECO:0000313" key="2">
    <source>
        <dbReference type="Proteomes" id="UP000569092"/>
    </source>
</evidence>
<sequence>MKRKGSLGDATFEDHTYPSGLGENTRLLGWGVGFFDMDNDGWLDILMSNAHVYPEVDKSKADLKYAEHKCLYRNLHNGRFQDVTNKGGPGILEDVPARGCVFGGYDNDGDPGYRRELYQCRTTASALRFDTES</sequence>
<dbReference type="Proteomes" id="UP000569092">
    <property type="component" value="Unassembled WGS sequence"/>
</dbReference>
<reference evidence="1 2" key="1">
    <citation type="submission" date="2020-08" db="EMBL/GenBank/DDBJ databases">
        <title>Genomic Encyclopedia of Type Strains, Phase IV (KMG-V): Genome sequencing to study the core and pangenomes of soil and plant-associated prokaryotes.</title>
        <authorList>
            <person name="Whitman W."/>
        </authorList>
    </citation>
    <scope>NUCLEOTIDE SEQUENCE [LARGE SCALE GENOMIC DNA]</scope>
    <source>
        <strain evidence="1 2">M8US30</strain>
    </source>
</reference>